<evidence type="ECO:0000313" key="3">
    <source>
        <dbReference type="Proteomes" id="UP001316803"/>
    </source>
</evidence>
<feature type="region of interest" description="Disordered" evidence="1">
    <location>
        <begin position="76"/>
        <end position="99"/>
    </location>
</feature>
<accession>A0AAN8EPF6</accession>
<dbReference type="EMBL" id="JAKLMC020000006">
    <property type="protein sequence ID" value="KAK5955602.1"/>
    <property type="molecule type" value="Genomic_DNA"/>
</dbReference>
<dbReference type="Proteomes" id="UP001316803">
    <property type="component" value="Unassembled WGS sequence"/>
</dbReference>
<organism evidence="2 3">
    <name type="scientific">Knufia fluminis</name>
    <dbReference type="NCBI Taxonomy" id="191047"/>
    <lineage>
        <taxon>Eukaryota</taxon>
        <taxon>Fungi</taxon>
        <taxon>Dikarya</taxon>
        <taxon>Ascomycota</taxon>
        <taxon>Pezizomycotina</taxon>
        <taxon>Eurotiomycetes</taxon>
        <taxon>Chaetothyriomycetidae</taxon>
        <taxon>Chaetothyriales</taxon>
        <taxon>Trichomeriaceae</taxon>
        <taxon>Knufia</taxon>
    </lineage>
</organism>
<evidence type="ECO:0000256" key="1">
    <source>
        <dbReference type="SAM" id="MobiDB-lite"/>
    </source>
</evidence>
<feature type="region of interest" description="Disordered" evidence="1">
    <location>
        <begin position="41"/>
        <end position="62"/>
    </location>
</feature>
<evidence type="ECO:0000313" key="2">
    <source>
        <dbReference type="EMBL" id="KAK5955602.1"/>
    </source>
</evidence>
<keyword evidence="3" id="KW-1185">Reference proteome</keyword>
<dbReference type="AlphaFoldDB" id="A0AAN8EPF6"/>
<protein>
    <submittedName>
        <fullName evidence="2">Uncharacterized protein</fullName>
    </submittedName>
</protein>
<comment type="caution">
    <text evidence="2">The sequence shown here is derived from an EMBL/GenBank/DDBJ whole genome shotgun (WGS) entry which is preliminary data.</text>
</comment>
<feature type="compositionally biased region" description="Polar residues" evidence="1">
    <location>
        <begin position="78"/>
        <end position="87"/>
    </location>
</feature>
<sequence length="305" mass="33642">MTVFGNLTHNYFVYGPTGQWHLAGQTVMPHISAIAQTSSHYNQPASGANATRRHAVTDTGQQEPLVRRADLQPRVAPSQLTRTSAVRSQMEHNPGATASRGRYVTTATNEKTVLVIADESLSTDLGFLIPTLRDRYRIVHVCRAEDAIDHLESGGNVAAVFVADLRPDRFFGQARDTTFCKTLLAYTKSGGTTIITPYSYRSLTGEFFNAAYVKNHAYHKQLPEHLAERGVPLGSLLKNGASHDLLYIHPKDIEASRESPTKQYRGPFALTKLEKGSVGWFGGNWAEKELAPVLLFMLGLTDEDD</sequence>
<gene>
    <name evidence="2" type="ORF">OHC33_003243</name>
</gene>
<name>A0AAN8EPF6_9EURO</name>
<proteinExistence type="predicted"/>
<reference evidence="2 3" key="1">
    <citation type="submission" date="2022-12" db="EMBL/GenBank/DDBJ databases">
        <title>Genomic features and morphological characterization of a novel Knufia sp. strain isolated from spacecraft assembly facility.</title>
        <authorList>
            <person name="Teixeira M."/>
            <person name="Chander A.M."/>
            <person name="Stajich J.E."/>
            <person name="Venkateswaran K."/>
        </authorList>
    </citation>
    <scope>NUCLEOTIDE SEQUENCE [LARGE SCALE GENOMIC DNA]</scope>
    <source>
        <strain evidence="2 3">FJI-L2-BK-P2</strain>
    </source>
</reference>